<reference evidence="6" key="2">
    <citation type="submission" date="2017-05" db="EMBL/GenBank/DDBJ databases">
        <authorList>
            <person name="Song R."/>
            <person name="Chenine A.L."/>
            <person name="Ruprecht R.M."/>
        </authorList>
    </citation>
    <scope>NUCLEOTIDE SEQUENCE</scope>
    <source>
        <strain evidence="6">SCGC AB-777_F03</strain>
    </source>
</reference>
<evidence type="ECO:0000256" key="3">
    <source>
        <dbReference type="ARBA" id="ARBA00022490"/>
    </source>
</evidence>
<evidence type="ECO:0000256" key="4">
    <source>
        <dbReference type="ARBA" id="ARBA00023118"/>
    </source>
</evidence>
<keyword evidence="3" id="KW-0963">Cytoplasm</keyword>
<proteinExistence type="inferred from homology"/>
<organism evidence="6">
    <name type="scientific">Nanobsidianus stetteri</name>
    <dbReference type="NCBI Taxonomy" id="1294122"/>
    <lineage>
        <taxon>Archaea</taxon>
        <taxon>Nanobdellota</taxon>
        <taxon>Candidatus Nanoarchaeia</taxon>
        <taxon>Nanoarchaeales</taxon>
        <taxon>Nanopusillaceae</taxon>
        <taxon>Candidatus Nanobsidianus</taxon>
    </lineage>
</organism>
<dbReference type="AlphaFoldDB" id="A0A2T9WL06"/>
<evidence type="ECO:0000313" key="6">
    <source>
        <dbReference type="EMBL" id="PVU68509.1"/>
    </source>
</evidence>
<dbReference type="NCBIfam" id="TIGR01881">
    <property type="entry name" value="cas_Cmr5"/>
    <property type="match status" value="1"/>
</dbReference>
<keyword evidence="4" id="KW-0051">Antiviral defense</keyword>
<comment type="caution">
    <text evidence="6">The sequence shown here is derived from an EMBL/GenBank/DDBJ whole genome shotgun (WGS) entry which is preliminary data.</text>
</comment>
<reference evidence="6" key="1">
    <citation type="journal article" date="2015" name="Appl. Environ. Microbiol.">
        <title>Nanoarchaeota, Their Sulfolobales Host, and Nanoarchaeota Virus Distribution across Yellowstone National Park Hot Springs.</title>
        <authorList>
            <person name="Munson-McGee J.H."/>
            <person name="Field E.K."/>
            <person name="Bateson M."/>
            <person name="Rooney C."/>
            <person name="Stepanauskas R."/>
            <person name="Young M.J."/>
        </authorList>
    </citation>
    <scope>NUCLEOTIDE SEQUENCE [LARGE SCALE GENOMIC DNA]</scope>
    <source>
        <strain evidence="6">SCGC AB-777_F03</strain>
    </source>
</reference>
<evidence type="ECO:0000256" key="5">
    <source>
        <dbReference type="ARBA" id="ARBA00030001"/>
    </source>
</evidence>
<dbReference type="Gene3D" id="1.10.520.30">
    <property type="entry name" value="AF1862-like domain"/>
    <property type="match status" value="1"/>
</dbReference>
<name>A0A2T9WL06_NANST</name>
<dbReference type="EMBL" id="QEFP01000009">
    <property type="protein sequence ID" value="PVU68509.1"/>
    <property type="molecule type" value="Genomic_DNA"/>
</dbReference>
<dbReference type="GO" id="GO:0051607">
    <property type="term" value="P:defense response to virus"/>
    <property type="evidence" value="ECO:0007669"/>
    <property type="project" value="UniProtKB-KW"/>
</dbReference>
<evidence type="ECO:0000256" key="2">
    <source>
        <dbReference type="ARBA" id="ARBA00006161"/>
    </source>
</evidence>
<comment type="similarity">
    <text evidence="2">Belongs to the CRISPR system Cmr5 family.</text>
</comment>
<accession>A0A2T9WL06</accession>
<dbReference type="InterPro" id="IPR023101">
    <property type="entry name" value="AF1862-like_dom_sf"/>
</dbReference>
<sequence>MWMDYIDFVIEYGKKLEKKKRECRKIDGFIRRAEDFPSLVVQEGLVPAMTFYYSKAKEVAKVEKADCKELTNEGKGYSVYLSFLIDVLKNFANLKCTSPLDCIKEVRQEEIVITRKILPILVEMKKVSNIVGKRWFR</sequence>
<dbReference type="InterPro" id="IPR010160">
    <property type="entry name" value="CRISPR-assoc_prot_Cmr5"/>
</dbReference>
<gene>
    <name evidence="6" type="primary">cmr5</name>
    <name evidence="6" type="ORF">DDW03_02165</name>
</gene>
<dbReference type="SUPFAM" id="SSF158568">
    <property type="entry name" value="AF1862-like"/>
    <property type="match status" value="1"/>
</dbReference>
<comment type="subcellular location">
    <subcellularLocation>
        <location evidence="1">Cytoplasm</location>
    </subcellularLocation>
</comment>
<dbReference type="Pfam" id="PF09701">
    <property type="entry name" value="Cas_Cmr5"/>
    <property type="match status" value="1"/>
</dbReference>
<protein>
    <recommendedName>
        <fullName evidence="5">CRISPR type III-B/RAMP module-associated protein Cmr5</fullName>
    </recommendedName>
</protein>
<evidence type="ECO:0000256" key="1">
    <source>
        <dbReference type="ARBA" id="ARBA00004496"/>
    </source>
</evidence>
<dbReference type="GO" id="GO:0005737">
    <property type="term" value="C:cytoplasm"/>
    <property type="evidence" value="ECO:0007669"/>
    <property type="project" value="UniProtKB-SubCell"/>
</dbReference>